<keyword evidence="9" id="KW-0539">Nucleus</keyword>
<dbReference type="VEuPathDB" id="VectorBase:LLONM1_006428"/>
<dbReference type="EMBL" id="AJWK01008191">
    <property type="status" value="NOT_ANNOTATED_CDS"/>
    <property type="molecule type" value="Genomic_DNA"/>
</dbReference>
<evidence type="ECO:0000313" key="10">
    <source>
        <dbReference type="EMBL" id="MBC1170097.1"/>
    </source>
</evidence>
<sequence>MAKKPEEMDYLALYELLMDKNIEHQTFEVICSTIQKKFSKGDFLTGKKLYTGTRGMKINKRFPLLSVGTLLTILIRQGDLAGIIQRLSGYYLLLDLFKGDGQNESPFLGFLLAQYESKDTALTKLNVIERNFLGQLLTSGTKELSKQTPQQIIQGDHFPVTQDVSHARHQVHEKEKELPVAVKASLPNILPAPAAANPESDTSVRDLMESFLKPDSPLKNGIAPKFMTLAPPLLPCDDELVWFDATNPAWHRPIYDITMCSSSNLCWEVKRLLAQAYKQALTIPDQQRLSSALERDPNIVYHIGLTPAQLPNLVEFNPMVAIEILLKLMNSTQITEYFSVLVNMELSLHSMEVVNRLTNSVDLPSEFVHLYISNCISTCETIKDKYMQSRLVRLVCVFLQSLIRNKIINVKELSLEVEAFCVEFGRIREAAGLFRLLKQMEICDTQALRSSPPHPLLMDKNIEHQTFEVICSTIQKKFSKGDFLTGKKLYTGTRGMKINKRFPLLSVGTLLTILIRQGDLAGIIQRLSGYYLLLDLFKGDGQNESPFLGFLLAQYESKDTALTKLNVIERNFLGQLLTSGTKELSKQTPQQIIQGDHFPVTQDVSHARHQVYEKEKELPVAVKASLPNILPAPAAANPESDSSVRDLMESFVKPDSPLKNGIAPKFMTLAPPLLPCDNELVWFDATNPAWHRPIYDITMCSSTNLCWEVKRLLAQAYKQALTIPDQQRLSSALERDPNIVYHIGLTPAQLPNLVEFNPMVAIEILLKLMNSTQITEYFSVLVNMELSLHSMEVVNRLTNSVDLPSEFVHLYISNCISTCETIKDKYMQSRLVRLVCVFLQSLIRNKIINVKELSLEVEAFCVEFGRIREAAGLFRLLKQMEICDTQALRSSPPHPSSPKE</sequence>
<accession>A0A1B0CDS4</accession>
<dbReference type="EMBL" id="GITU01001394">
    <property type="protein sequence ID" value="MBC1170097.1"/>
    <property type="molecule type" value="Transcribed_RNA"/>
</dbReference>
<dbReference type="PANTHER" id="PTHR15975">
    <property type="entry name" value="CCR4-NOT TRANSCRIPTION COMPLEX SUBUNIT 11"/>
    <property type="match status" value="1"/>
</dbReference>
<keyword evidence="6" id="KW-0805">Transcription regulation</keyword>
<comment type="similarity">
    <text evidence="3">Belongs to the CNOT11 family.</text>
</comment>
<keyword evidence="12" id="KW-1185">Reference proteome</keyword>
<dbReference type="Pfam" id="PF10155">
    <property type="entry name" value="CNOT11"/>
    <property type="match status" value="2"/>
</dbReference>
<keyword evidence="8" id="KW-0804">Transcription</keyword>
<dbReference type="InterPro" id="IPR019312">
    <property type="entry name" value="CNOT11"/>
</dbReference>
<reference evidence="12" key="1">
    <citation type="submission" date="2012-05" db="EMBL/GenBank/DDBJ databases">
        <title>Whole Genome Assembly of Lutzomyia longipalpis.</title>
        <authorList>
            <person name="Richards S."/>
            <person name="Qu C."/>
            <person name="Dillon R."/>
            <person name="Worley K."/>
            <person name="Scherer S."/>
            <person name="Batterton M."/>
            <person name="Taylor A."/>
            <person name="Hawes A."/>
            <person name="Hernandez B."/>
            <person name="Kovar C."/>
            <person name="Mandapat C."/>
            <person name="Pham C."/>
            <person name="Qu C."/>
            <person name="Jing C."/>
            <person name="Bess C."/>
            <person name="Bandaranaike D."/>
            <person name="Ngo D."/>
            <person name="Ongeri F."/>
            <person name="Arias F."/>
            <person name="Lara F."/>
            <person name="Weissenberger G."/>
            <person name="Kamau G."/>
            <person name="Han H."/>
            <person name="Shen H."/>
            <person name="Dinh H."/>
            <person name="Khalil I."/>
            <person name="Jones J."/>
            <person name="Shafer J."/>
            <person name="Jayaseelan J."/>
            <person name="Quiroz J."/>
            <person name="Blankenburg K."/>
            <person name="Nguyen L."/>
            <person name="Jackson L."/>
            <person name="Francisco L."/>
            <person name="Tang L.-Y."/>
            <person name="Pu L.-L."/>
            <person name="Perales L."/>
            <person name="Lorensuhewa L."/>
            <person name="Munidasa M."/>
            <person name="Coyle M."/>
            <person name="Taylor M."/>
            <person name="Puazo M."/>
            <person name="Firestine M."/>
            <person name="Scheel M."/>
            <person name="Javaid M."/>
            <person name="Wang M."/>
            <person name="Li M."/>
            <person name="Tabassum N."/>
            <person name="Saada N."/>
            <person name="Osuji N."/>
            <person name="Aqrawi P."/>
            <person name="Fu Q."/>
            <person name="Thornton R."/>
            <person name="Raj R."/>
            <person name="Goodspeed R."/>
            <person name="Mata R."/>
            <person name="Najjar R."/>
            <person name="Gubbala S."/>
            <person name="Lee S."/>
            <person name="Denson S."/>
            <person name="Patil S."/>
            <person name="Macmil S."/>
            <person name="Qi S."/>
            <person name="Matskevitch T."/>
            <person name="Palculict T."/>
            <person name="Mathew T."/>
            <person name="Vee V."/>
            <person name="Velamala V."/>
            <person name="Korchina V."/>
            <person name="Cai W."/>
            <person name="Liu W."/>
            <person name="Dai W."/>
            <person name="Zou X."/>
            <person name="Zhu Y."/>
            <person name="Zhang Y."/>
            <person name="Wu Y.-Q."/>
            <person name="Xin Y."/>
            <person name="Nazarath L."/>
            <person name="Kovar C."/>
            <person name="Han Y."/>
            <person name="Muzny D."/>
            <person name="Gibbs R."/>
        </authorList>
    </citation>
    <scope>NUCLEOTIDE SEQUENCE [LARGE SCALE GENOMIC DNA]</scope>
    <source>
        <strain evidence="12">Jacobina</strain>
    </source>
</reference>
<reference evidence="11" key="3">
    <citation type="submission" date="2020-05" db="UniProtKB">
        <authorList>
            <consortium name="EnsemblMetazoa"/>
        </authorList>
    </citation>
    <scope>IDENTIFICATION</scope>
    <source>
        <strain evidence="11">Jacobina</strain>
    </source>
</reference>
<name>A0A1B0CDS4_LUTLO</name>
<dbReference type="EnsemblMetazoa" id="LLOJ002494-RA">
    <property type="protein sequence ID" value="LLOJ002494-PA"/>
    <property type="gene ID" value="LLOJ002494"/>
</dbReference>
<evidence type="ECO:0000256" key="2">
    <source>
        <dbReference type="ARBA" id="ARBA00004496"/>
    </source>
</evidence>
<evidence type="ECO:0000256" key="6">
    <source>
        <dbReference type="ARBA" id="ARBA00023015"/>
    </source>
</evidence>
<comment type="subcellular location">
    <subcellularLocation>
        <location evidence="2">Cytoplasm</location>
    </subcellularLocation>
    <subcellularLocation>
        <location evidence="1">Nucleus</location>
    </subcellularLocation>
</comment>
<evidence type="ECO:0000256" key="5">
    <source>
        <dbReference type="ARBA" id="ARBA00022490"/>
    </source>
</evidence>
<dbReference type="GO" id="GO:0031047">
    <property type="term" value="P:regulatory ncRNA-mediated gene silencing"/>
    <property type="evidence" value="ECO:0007669"/>
    <property type="project" value="UniProtKB-KW"/>
</dbReference>
<evidence type="ECO:0000313" key="12">
    <source>
        <dbReference type="Proteomes" id="UP000092461"/>
    </source>
</evidence>
<evidence type="ECO:0000256" key="7">
    <source>
        <dbReference type="ARBA" id="ARBA00023158"/>
    </source>
</evidence>
<evidence type="ECO:0000256" key="1">
    <source>
        <dbReference type="ARBA" id="ARBA00004123"/>
    </source>
</evidence>
<dbReference type="PANTHER" id="PTHR15975:SF0">
    <property type="entry name" value="CCR4-NOT TRANSCRIPTION COMPLEX SUBUNIT 11"/>
    <property type="match status" value="1"/>
</dbReference>
<dbReference type="Proteomes" id="UP000092461">
    <property type="component" value="Unassembled WGS sequence"/>
</dbReference>
<dbReference type="GO" id="GO:0005737">
    <property type="term" value="C:cytoplasm"/>
    <property type="evidence" value="ECO:0007669"/>
    <property type="project" value="UniProtKB-SubCell"/>
</dbReference>
<dbReference type="EMBL" id="AJWK01008192">
    <property type="status" value="NOT_ANNOTATED_CDS"/>
    <property type="molecule type" value="Genomic_DNA"/>
</dbReference>
<evidence type="ECO:0000256" key="9">
    <source>
        <dbReference type="ARBA" id="ARBA00023242"/>
    </source>
</evidence>
<proteinExistence type="inferred from homology"/>
<keyword evidence="7" id="KW-0943">RNA-mediated gene silencing</keyword>
<reference evidence="10" key="2">
    <citation type="journal article" date="2020" name="BMC">
        <title>Leishmania infection induces a limited differential gene expression in the sand fly midgut.</title>
        <authorList>
            <person name="Coutinho-Abreu I.V."/>
            <person name="Serafim T.D."/>
            <person name="Meneses C."/>
            <person name="Kamhawi S."/>
            <person name="Oliveira F."/>
            <person name="Valenzuela J.G."/>
        </authorList>
    </citation>
    <scope>NUCLEOTIDE SEQUENCE</scope>
    <source>
        <strain evidence="10">Jacobina</strain>
        <tissue evidence="10">Midgut</tissue>
    </source>
</reference>
<dbReference type="GO" id="GO:0030014">
    <property type="term" value="C:CCR4-NOT complex"/>
    <property type="evidence" value="ECO:0007669"/>
    <property type="project" value="InterPro"/>
</dbReference>
<keyword evidence="5" id="KW-0963">Cytoplasm</keyword>
<organism evidence="11 12">
    <name type="scientific">Lutzomyia longipalpis</name>
    <name type="common">Sand fly</name>
    <dbReference type="NCBI Taxonomy" id="7200"/>
    <lineage>
        <taxon>Eukaryota</taxon>
        <taxon>Metazoa</taxon>
        <taxon>Ecdysozoa</taxon>
        <taxon>Arthropoda</taxon>
        <taxon>Hexapoda</taxon>
        <taxon>Insecta</taxon>
        <taxon>Pterygota</taxon>
        <taxon>Neoptera</taxon>
        <taxon>Endopterygota</taxon>
        <taxon>Diptera</taxon>
        <taxon>Nematocera</taxon>
        <taxon>Psychodoidea</taxon>
        <taxon>Psychodidae</taxon>
        <taxon>Lutzomyia</taxon>
        <taxon>Lutzomyia</taxon>
    </lineage>
</organism>
<evidence type="ECO:0000256" key="8">
    <source>
        <dbReference type="ARBA" id="ARBA00023163"/>
    </source>
</evidence>
<protein>
    <recommendedName>
        <fullName evidence="4">CCR4-NOT transcription complex subunit 11</fullName>
    </recommendedName>
</protein>
<evidence type="ECO:0000256" key="4">
    <source>
        <dbReference type="ARBA" id="ARBA00014872"/>
    </source>
</evidence>
<dbReference type="GO" id="GO:0005634">
    <property type="term" value="C:nucleus"/>
    <property type="evidence" value="ECO:0007669"/>
    <property type="project" value="UniProtKB-SubCell"/>
</dbReference>
<dbReference type="VEuPathDB" id="VectorBase:LLOJ002494"/>
<evidence type="ECO:0000313" key="11">
    <source>
        <dbReference type="EnsemblMetazoa" id="LLOJ002494-PA"/>
    </source>
</evidence>
<evidence type="ECO:0000256" key="3">
    <source>
        <dbReference type="ARBA" id="ARBA00008030"/>
    </source>
</evidence>
<dbReference type="AlphaFoldDB" id="A0A1B0CDS4"/>